<dbReference type="PANTHER" id="PTHR10500">
    <property type="entry name" value="BETA-MICROSEMINOPROTEIN"/>
    <property type="match status" value="1"/>
</dbReference>
<evidence type="ECO:0000256" key="4">
    <source>
        <dbReference type="ARBA" id="ARBA00023157"/>
    </source>
</evidence>
<feature type="signal peptide" evidence="5">
    <location>
        <begin position="1"/>
        <end position="25"/>
    </location>
</feature>
<dbReference type="Ensembl" id="ENSHCOT00000014832.1">
    <property type="protein sequence ID" value="ENSHCOP00000023018.1"/>
    <property type="gene ID" value="ENSHCOG00000011202.1"/>
</dbReference>
<dbReference type="GeneTree" id="ENSGT00940000154371"/>
<keyword evidence="3" id="KW-0964">Secreted</keyword>
<organism evidence="6 7">
    <name type="scientific">Hippocampus comes</name>
    <name type="common">Tiger tail seahorse</name>
    <dbReference type="NCBI Taxonomy" id="109280"/>
    <lineage>
        <taxon>Eukaryota</taxon>
        <taxon>Metazoa</taxon>
        <taxon>Chordata</taxon>
        <taxon>Craniata</taxon>
        <taxon>Vertebrata</taxon>
        <taxon>Euteleostomi</taxon>
        <taxon>Actinopterygii</taxon>
        <taxon>Neopterygii</taxon>
        <taxon>Teleostei</taxon>
        <taxon>Neoteleostei</taxon>
        <taxon>Acanthomorphata</taxon>
        <taxon>Syngnathiaria</taxon>
        <taxon>Syngnathiformes</taxon>
        <taxon>Syngnathoidei</taxon>
        <taxon>Syngnathidae</taxon>
        <taxon>Hippocampus</taxon>
    </lineage>
</organism>
<comment type="subcellular location">
    <subcellularLocation>
        <location evidence="1">Secreted</location>
    </subcellularLocation>
</comment>
<accession>A0A3Q2ZA69</accession>
<comment type="similarity">
    <text evidence="2">Belongs to the beta-microseminoprotein family.</text>
</comment>
<keyword evidence="4" id="KW-1015">Disulfide bond</keyword>
<reference evidence="6" key="2">
    <citation type="submission" date="2025-09" db="UniProtKB">
        <authorList>
            <consortium name="Ensembl"/>
        </authorList>
    </citation>
    <scope>IDENTIFICATION</scope>
</reference>
<dbReference type="Gene3D" id="2.60.40.1900">
    <property type="entry name" value="Beta-microseminoprotein (PSP94) domain"/>
    <property type="match status" value="1"/>
</dbReference>
<evidence type="ECO:0000256" key="1">
    <source>
        <dbReference type="ARBA" id="ARBA00004613"/>
    </source>
</evidence>
<dbReference type="STRING" id="109280.ENSHCOP00000023018"/>
<keyword evidence="7" id="KW-1185">Reference proteome</keyword>
<dbReference type="AlphaFoldDB" id="A0A3Q2ZA69"/>
<protein>
    <submittedName>
        <fullName evidence="6">Microseminoprotein, prostate associated</fullName>
    </submittedName>
</protein>
<dbReference type="InterPro" id="IPR008735">
    <property type="entry name" value="PSP94"/>
</dbReference>
<evidence type="ECO:0000256" key="2">
    <source>
        <dbReference type="ARBA" id="ARBA00010352"/>
    </source>
</evidence>
<evidence type="ECO:0000313" key="6">
    <source>
        <dbReference type="Ensembl" id="ENSHCOP00000023018.1"/>
    </source>
</evidence>
<evidence type="ECO:0000313" key="7">
    <source>
        <dbReference type="Proteomes" id="UP000264820"/>
    </source>
</evidence>
<dbReference type="Proteomes" id="UP000264820">
    <property type="component" value="Unplaced"/>
</dbReference>
<dbReference type="OMA" id="GCCERVH"/>
<dbReference type="GO" id="GO:0005737">
    <property type="term" value="C:cytoplasm"/>
    <property type="evidence" value="ECO:0007669"/>
    <property type="project" value="TreeGrafter"/>
</dbReference>
<proteinExistence type="inferred from homology"/>
<dbReference type="GO" id="GO:0005615">
    <property type="term" value="C:extracellular space"/>
    <property type="evidence" value="ECO:0007669"/>
    <property type="project" value="TreeGrafter"/>
</dbReference>
<evidence type="ECO:0000256" key="3">
    <source>
        <dbReference type="ARBA" id="ARBA00022525"/>
    </source>
</evidence>
<evidence type="ECO:0000256" key="5">
    <source>
        <dbReference type="SAM" id="SignalP"/>
    </source>
</evidence>
<name>A0A3Q2ZA69_HIPCM</name>
<dbReference type="PANTHER" id="PTHR10500:SF4">
    <property type="entry name" value="PROSTATE-ASSOCIATED MICROSEMINOPROTEIN"/>
    <property type="match status" value="1"/>
</dbReference>
<reference evidence="6" key="1">
    <citation type="submission" date="2025-08" db="UniProtKB">
        <authorList>
            <consortium name="Ensembl"/>
        </authorList>
    </citation>
    <scope>IDENTIFICATION</scope>
</reference>
<dbReference type="SUPFAM" id="SSF57603">
    <property type="entry name" value="FnI-like domain"/>
    <property type="match status" value="1"/>
</dbReference>
<sequence>MELNTLKWVLRVAAFLLLWTSGGAAAPMLCHFNSRLCVFEGRHYALGDTWLDDTCMQCTCLQPAGVGCCEVQQPVDFPAWCEVRVEPVSCKASLVLTADTRLPCVPGERMTDPSHGSLQIHNQL</sequence>
<feature type="chain" id="PRO_5018789356" evidence="5">
    <location>
        <begin position="26"/>
        <end position="124"/>
    </location>
</feature>
<keyword evidence="5" id="KW-0732">Signal</keyword>